<evidence type="ECO:0000256" key="2">
    <source>
        <dbReference type="ARBA" id="ARBA00009477"/>
    </source>
</evidence>
<organism evidence="7 8">
    <name type="scientific">Mucilaginibacter terrae</name>
    <dbReference type="NCBI Taxonomy" id="1955052"/>
    <lineage>
        <taxon>Bacteria</taxon>
        <taxon>Pseudomonadati</taxon>
        <taxon>Bacteroidota</taxon>
        <taxon>Sphingobacteriia</taxon>
        <taxon>Sphingobacteriales</taxon>
        <taxon>Sphingobacteriaceae</taxon>
        <taxon>Mucilaginibacter</taxon>
    </lineage>
</organism>
<dbReference type="PANTHER" id="PTHR30158:SF23">
    <property type="entry name" value="MULTIDRUG RESISTANCE PROTEIN MEXA"/>
    <property type="match status" value="1"/>
</dbReference>
<comment type="caution">
    <text evidence="7">The sequence shown here is derived from an EMBL/GenBank/DDBJ whole genome shotgun (WGS) entry which is preliminary data.</text>
</comment>
<dbReference type="InterPro" id="IPR058625">
    <property type="entry name" value="MdtA-like_BSH"/>
</dbReference>
<protein>
    <submittedName>
        <fullName evidence="7">Membrane fusion protein (Multidrug efflux system)</fullName>
    </submittedName>
</protein>
<feature type="domain" description="Multidrug resistance protein MdtA-like barrel-sandwich hybrid" evidence="4">
    <location>
        <begin position="83"/>
        <end position="224"/>
    </location>
</feature>
<dbReference type="Gene3D" id="1.10.287.470">
    <property type="entry name" value="Helix hairpin bin"/>
    <property type="match status" value="1"/>
</dbReference>
<feature type="domain" description="Multidrug resistance protein MdtA-like C-terminal permuted SH3" evidence="6">
    <location>
        <begin position="322"/>
        <end position="382"/>
    </location>
</feature>
<evidence type="ECO:0000259" key="4">
    <source>
        <dbReference type="Pfam" id="PF25917"/>
    </source>
</evidence>
<dbReference type="InterPro" id="IPR058627">
    <property type="entry name" value="MdtA-like_C"/>
</dbReference>
<dbReference type="Gene3D" id="2.40.50.100">
    <property type="match status" value="1"/>
</dbReference>
<dbReference type="Pfam" id="PF25967">
    <property type="entry name" value="RND-MFP_C"/>
    <property type="match status" value="1"/>
</dbReference>
<dbReference type="Pfam" id="PF25944">
    <property type="entry name" value="Beta-barrel_RND"/>
    <property type="match status" value="1"/>
</dbReference>
<comment type="subcellular location">
    <subcellularLocation>
        <location evidence="1">Cell envelope</location>
    </subcellularLocation>
</comment>
<proteinExistence type="inferred from homology"/>
<dbReference type="SUPFAM" id="SSF111369">
    <property type="entry name" value="HlyD-like secretion proteins"/>
    <property type="match status" value="1"/>
</dbReference>
<dbReference type="Pfam" id="PF25876">
    <property type="entry name" value="HH_MFP_RND"/>
    <property type="match status" value="1"/>
</dbReference>
<dbReference type="Gene3D" id="2.40.30.170">
    <property type="match status" value="1"/>
</dbReference>
<comment type="similarity">
    <text evidence="2">Belongs to the membrane fusion protein (MFP) (TC 8.A.1) family.</text>
</comment>
<dbReference type="InterPro" id="IPR058626">
    <property type="entry name" value="MdtA-like_b-barrel"/>
</dbReference>
<dbReference type="Pfam" id="PF25917">
    <property type="entry name" value="BSH_RND"/>
    <property type="match status" value="1"/>
</dbReference>
<name>A0ABU3H0N2_9SPHI</name>
<dbReference type="InterPro" id="IPR058624">
    <property type="entry name" value="MdtA-like_HH"/>
</dbReference>
<reference evidence="8" key="1">
    <citation type="submission" date="2023-07" db="EMBL/GenBank/DDBJ databases">
        <title>Functional and genomic diversity of the sorghum phyllosphere microbiome.</title>
        <authorList>
            <person name="Shade A."/>
        </authorList>
    </citation>
    <scope>NUCLEOTIDE SEQUENCE [LARGE SCALE GENOMIC DNA]</scope>
    <source>
        <strain evidence="8">SORGH_AS_0422</strain>
    </source>
</reference>
<dbReference type="NCBIfam" id="TIGR01730">
    <property type="entry name" value="RND_mfp"/>
    <property type="match status" value="1"/>
</dbReference>
<evidence type="ECO:0000259" key="5">
    <source>
        <dbReference type="Pfam" id="PF25944"/>
    </source>
</evidence>
<keyword evidence="8" id="KW-1185">Reference proteome</keyword>
<evidence type="ECO:0000259" key="6">
    <source>
        <dbReference type="Pfam" id="PF25967"/>
    </source>
</evidence>
<dbReference type="InterPro" id="IPR006143">
    <property type="entry name" value="RND_pump_MFP"/>
</dbReference>
<dbReference type="Proteomes" id="UP001258315">
    <property type="component" value="Unassembled WGS sequence"/>
</dbReference>
<evidence type="ECO:0000259" key="3">
    <source>
        <dbReference type="Pfam" id="PF25876"/>
    </source>
</evidence>
<feature type="domain" description="Multidrug resistance protein MdtA-like alpha-helical hairpin" evidence="3">
    <location>
        <begin position="124"/>
        <end position="192"/>
    </location>
</feature>
<evidence type="ECO:0000313" key="7">
    <source>
        <dbReference type="EMBL" id="MDT3405475.1"/>
    </source>
</evidence>
<dbReference type="Gene3D" id="2.40.420.20">
    <property type="match status" value="1"/>
</dbReference>
<feature type="domain" description="Multidrug resistance protein MdtA-like beta-barrel" evidence="5">
    <location>
        <begin position="258"/>
        <end position="315"/>
    </location>
</feature>
<sequence length="406" mass="43396">MLISNIKTTPYTFKFIMKNTVLQLSAFAAALLLLASCGNKPDQGAAAAAGGPPPVQSYPAFKIEQQDATLNSEYPATLQGQQNIEIRPKIDGYIEQIYIDEGAVVKKGQLLFRISAPQYQQSVNNAQAAISSAEADVSAAQLQVNKVKPLVEKDIISHYDLESAQYTLQARKAALAQAKANLATARTNLGYTTITSPVNGVASSIPYKLGSLVNSTNAEPLTTISNIGKVYAYFSMNEKQLLEFSRTFEGTTLAAKLNKLPAVSLILSDGSNYPEKGKVETVSGLINTETGSASFRATFPNPVGLIRSGGSAKVSLPRNIKNTILVPQKSTYELQGKRFVYVVDAAGKVKSTEINVMSTSVGQNFVVTSGLKAGDTVILEGTSTLQDGTQVKAEVQPADKVYQDLK</sequence>
<dbReference type="PANTHER" id="PTHR30158">
    <property type="entry name" value="ACRA/E-RELATED COMPONENT OF DRUG EFFLUX TRANSPORTER"/>
    <property type="match status" value="1"/>
</dbReference>
<dbReference type="EMBL" id="JAVLVU010000001">
    <property type="protein sequence ID" value="MDT3405475.1"/>
    <property type="molecule type" value="Genomic_DNA"/>
</dbReference>
<gene>
    <name evidence="7" type="ORF">QE417_004547</name>
</gene>
<evidence type="ECO:0000256" key="1">
    <source>
        <dbReference type="ARBA" id="ARBA00004196"/>
    </source>
</evidence>
<evidence type="ECO:0000313" key="8">
    <source>
        <dbReference type="Proteomes" id="UP001258315"/>
    </source>
</evidence>
<accession>A0ABU3H0N2</accession>